<dbReference type="Proteomes" id="UP001473302">
    <property type="component" value="Unassembled WGS sequence"/>
</dbReference>
<reference evidence="1 2" key="1">
    <citation type="submission" date="2024-04" db="EMBL/GenBank/DDBJ databases">
        <title>genome sequences of Mucor flavus KT1a and Helicostylum pulchrum KT1b strains isolated from the surface of a dry-aged beef.</title>
        <authorList>
            <person name="Toyotome T."/>
            <person name="Hosono M."/>
            <person name="Torimaru M."/>
            <person name="Fukuda K."/>
            <person name="Mikami N."/>
        </authorList>
    </citation>
    <scope>NUCLEOTIDE SEQUENCE [LARGE SCALE GENOMIC DNA]</scope>
    <source>
        <strain evidence="1 2">KT1a</strain>
    </source>
</reference>
<name>A0ABP9Z286_9FUNG</name>
<keyword evidence="2" id="KW-1185">Reference proteome</keyword>
<organism evidence="1 2">
    <name type="scientific">Mucor flavus</name>
    <dbReference type="NCBI Taxonomy" id="439312"/>
    <lineage>
        <taxon>Eukaryota</taxon>
        <taxon>Fungi</taxon>
        <taxon>Fungi incertae sedis</taxon>
        <taxon>Mucoromycota</taxon>
        <taxon>Mucoromycotina</taxon>
        <taxon>Mucoromycetes</taxon>
        <taxon>Mucorales</taxon>
        <taxon>Mucorineae</taxon>
        <taxon>Mucoraceae</taxon>
        <taxon>Mucor</taxon>
    </lineage>
</organism>
<evidence type="ECO:0000313" key="2">
    <source>
        <dbReference type="Proteomes" id="UP001473302"/>
    </source>
</evidence>
<dbReference type="EMBL" id="BAABUK010000016">
    <property type="protein sequence ID" value="GAA5813223.1"/>
    <property type="molecule type" value="Genomic_DNA"/>
</dbReference>
<proteinExistence type="predicted"/>
<gene>
    <name evidence="1" type="ORF">MFLAVUS_006697</name>
</gene>
<sequence>MEQFLKSMVHFWNKISTCKLRFGSDLFSKNVPLISKIVPFESRSTNDKKQSFTQSKNIAKTDDALELKILADDNSTAAEVLMTLGDEPFINLVKTSYYVQSIVQSIVHNILLRF</sequence>
<comment type="caution">
    <text evidence="1">The sequence shown here is derived from an EMBL/GenBank/DDBJ whole genome shotgun (WGS) entry which is preliminary data.</text>
</comment>
<evidence type="ECO:0000313" key="1">
    <source>
        <dbReference type="EMBL" id="GAA5813223.1"/>
    </source>
</evidence>
<protein>
    <submittedName>
        <fullName evidence="1">Uncharacterized protein</fullName>
    </submittedName>
</protein>
<accession>A0ABP9Z286</accession>